<evidence type="ECO:0000313" key="2">
    <source>
        <dbReference type="EMBL" id="EKC33688.1"/>
    </source>
</evidence>
<dbReference type="EMBL" id="JH817568">
    <property type="protein sequence ID" value="EKC33688.1"/>
    <property type="molecule type" value="Genomic_DNA"/>
</dbReference>
<gene>
    <name evidence="2" type="ORF">CGI_10015520</name>
</gene>
<dbReference type="HOGENOM" id="CLU_1361621_0_0_1"/>
<protein>
    <submittedName>
        <fullName evidence="2">Scavenger receptor class F member 2</fullName>
    </submittedName>
</protein>
<dbReference type="AlphaFoldDB" id="K1QIT5"/>
<dbReference type="PANTHER" id="PTHR24043">
    <property type="entry name" value="SCAVENGER RECEPTOR CLASS F"/>
    <property type="match status" value="1"/>
</dbReference>
<name>K1QIT5_MAGGI</name>
<proteinExistence type="predicted"/>
<dbReference type="PANTHER" id="PTHR24043:SF8">
    <property type="entry name" value="EGF-LIKE DOMAIN-CONTAINING PROTEIN"/>
    <property type="match status" value="1"/>
</dbReference>
<organism evidence="2">
    <name type="scientific">Magallana gigas</name>
    <name type="common">Pacific oyster</name>
    <name type="synonym">Crassostrea gigas</name>
    <dbReference type="NCBI Taxonomy" id="29159"/>
    <lineage>
        <taxon>Eukaryota</taxon>
        <taxon>Metazoa</taxon>
        <taxon>Spiralia</taxon>
        <taxon>Lophotrochozoa</taxon>
        <taxon>Mollusca</taxon>
        <taxon>Bivalvia</taxon>
        <taxon>Autobranchia</taxon>
        <taxon>Pteriomorphia</taxon>
        <taxon>Ostreida</taxon>
        <taxon>Ostreoidea</taxon>
        <taxon>Ostreidae</taxon>
        <taxon>Magallana</taxon>
    </lineage>
</organism>
<dbReference type="GO" id="GO:0005044">
    <property type="term" value="F:scavenger receptor activity"/>
    <property type="evidence" value="ECO:0007669"/>
    <property type="project" value="InterPro"/>
</dbReference>
<accession>K1QIT5</accession>
<dbReference type="Gene3D" id="2.170.300.10">
    <property type="entry name" value="Tie2 ligand-binding domain superfamily"/>
    <property type="match status" value="1"/>
</dbReference>
<dbReference type="InterPro" id="IPR042635">
    <property type="entry name" value="MEGF10/SREC1/2-like"/>
</dbReference>
<dbReference type="InParanoid" id="K1QIT5"/>
<reference evidence="2" key="1">
    <citation type="journal article" date="2012" name="Nature">
        <title>The oyster genome reveals stress adaptation and complexity of shell formation.</title>
        <authorList>
            <person name="Zhang G."/>
            <person name="Fang X."/>
            <person name="Guo X."/>
            <person name="Li L."/>
            <person name="Luo R."/>
            <person name="Xu F."/>
            <person name="Yang P."/>
            <person name="Zhang L."/>
            <person name="Wang X."/>
            <person name="Qi H."/>
            <person name="Xiong Z."/>
            <person name="Que H."/>
            <person name="Xie Y."/>
            <person name="Holland P.W."/>
            <person name="Paps J."/>
            <person name="Zhu Y."/>
            <person name="Wu F."/>
            <person name="Chen Y."/>
            <person name="Wang J."/>
            <person name="Peng C."/>
            <person name="Meng J."/>
            <person name="Yang L."/>
            <person name="Liu J."/>
            <person name="Wen B."/>
            <person name="Zhang N."/>
            <person name="Huang Z."/>
            <person name="Zhu Q."/>
            <person name="Feng Y."/>
            <person name="Mount A."/>
            <person name="Hedgecock D."/>
            <person name="Xu Z."/>
            <person name="Liu Y."/>
            <person name="Domazet-Loso T."/>
            <person name="Du Y."/>
            <person name="Sun X."/>
            <person name="Zhang S."/>
            <person name="Liu B."/>
            <person name="Cheng P."/>
            <person name="Jiang X."/>
            <person name="Li J."/>
            <person name="Fan D."/>
            <person name="Wang W."/>
            <person name="Fu W."/>
            <person name="Wang T."/>
            <person name="Wang B."/>
            <person name="Zhang J."/>
            <person name="Peng Z."/>
            <person name="Li Y."/>
            <person name="Li N."/>
            <person name="Wang J."/>
            <person name="Chen M."/>
            <person name="He Y."/>
            <person name="Tan F."/>
            <person name="Song X."/>
            <person name="Zheng Q."/>
            <person name="Huang R."/>
            <person name="Yang H."/>
            <person name="Du X."/>
            <person name="Chen L."/>
            <person name="Yang M."/>
            <person name="Gaffney P.M."/>
            <person name="Wang S."/>
            <person name="Luo L."/>
            <person name="She Z."/>
            <person name="Ming Y."/>
            <person name="Huang W."/>
            <person name="Zhang S."/>
            <person name="Huang B."/>
            <person name="Zhang Y."/>
            <person name="Qu T."/>
            <person name="Ni P."/>
            <person name="Miao G."/>
            <person name="Wang J."/>
            <person name="Wang Q."/>
            <person name="Steinberg C.E."/>
            <person name="Wang H."/>
            <person name="Li N."/>
            <person name="Qian L."/>
            <person name="Zhang G."/>
            <person name="Li Y."/>
            <person name="Yang H."/>
            <person name="Liu X."/>
            <person name="Wang J."/>
            <person name="Yin Y."/>
            <person name="Wang J."/>
        </authorList>
    </citation>
    <scope>NUCLEOTIDE SEQUENCE [LARGE SCALE GENOMIC DNA]</scope>
    <source>
        <strain evidence="2">05x7-T-G4-1.051#20</strain>
    </source>
</reference>
<sequence>MPECETGKYGVNCSKNCGNCLNHSQCHNVDGSCYEGCSAGYKGSLCTEQCETGKYGVNCSTNCGNCLKLSQCHNVDGSCSGGCSVGYMGSLCTERYEVWPSLQHYAPSTTNAPAAPFSHEPDVQDNQLPESEDNQDSLEQTGMGLDDLWVITRGSIRGTGLSYETCEICPDKALCLYHMYRAVSLQPTQAAARYTQLIKYE</sequence>
<evidence type="ECO:0000256" key="1">
    <source>
        <dbReference type="ARBA" id="ARBA00022536"/>
    </source>
</evidence>
<keyword evidence="2" id="KW-0675">Receptor</keyword>
<keyword evidence="1" id="KW-0245">EGF-like domain</keyword>